<gene>
    <name evidence="2" type="ORF">UFOPK3789_00037</name>
</gene>
<name>A0A6J7JBM9_9ZZZZ</name>
<proteinExistence type="predicted"/>
<keyword evidence="1" id="KW-0472">Membrane</keyword>
<organism evidence="2">
    <name type="scientific">freshwater metagenome</name>
    <dbReference type="NCBI Taxonomy" id="449393"/>
    <lineage>
        <taxon>unclassified sequences</taxon>
        <taxon>metagenomes</taxon>
        <taxon>ecological metagenomes</taxon>
    </lineage>
</organism>
<dbReference type="AlphaFoldDB" id="A0A6J7JBM9"/>
<keyword evidence="1" id="KW-1133">Transmembrane helix</keyword>
<reference evidence="2" key="1">
    <citation type="submission" date="2020-05" db="EMBL/GenBank/DDBJ databases">
        <authorList>
            <person name="Chiriac C."/>
            <person name="Salcher M."/>
            <person name="Ghai R."/>
            <person name="Kavagutti S V."/>
        </authorList>
    </citation>
    <scope>NUCLEOTIDE SEQUENCE</scope>
</reference>
<protein>
    <submittedName>
        <fullName evidence="2">Unannotated protein</fullName>
    </submittedName>
</protein>
<evidence type="ECO:0000256" key="1">
    <source>
        <dbReference type="SAM" id="Phobius"/>
    </source>
</evidence>
<feature type="transmembrane region" description="Helical" evidence="1">
    <location>
        <begin position="35"/>
        <end position="54"/>
    </location>
</feature>
<accession>A0A6J7JBM9</accession>
<evidence type="ECO:0000313" key="2">
    <source>
        <dbReference type="EMBL" id="CAB4940359.1"/>
    </source>
</evidence>
<keyword evidence="1" id="KW-0812">Transmembrane</keyword>
<sequence length="70" mass="7735">MTHDDKRISPEDIRNKLNEITGSVGDEFETTKSTAVTVGAIVIGVVIVSVFLLGRRRGKRLATIVEIRRV</sequence>
<dbReference type="EMBL" id="CAFBNL010000001">
    <property type="protein sequence ID" value="CAB4940359.1"/>
    <property type="molecule type" value="Genomic_DNA"/>
</dbReference>